<keyword evidence="1" id="KW-0312">Gluconeogenesis</keyword>
<sequence>MAEINLSKYGITGTTEIVYNPSYEQLFEEETKPGLEGFEKGQVTELGAVNVMTGVYTGRSPKDKFIVMDENSKDTVWWTSDEYKNDNHPATEEAWATVKDIAIKELSNKRLFVVDAF</sequence>
<dbReference type="InterPro" id="IPR001272">
    <property type="entry name" value="PEP_carboxykinase_ATP"/>
</dbReference>
<dbReference type="Proteomes" id="UP000886814">
    <property type="component" value="Unassembled WGS sequence"/>
</dbReference>
<evidence type="ECO:0000256" key="1">
    <source>
        <dbReference type="ARBA" id="ARBA00022432"/>
    </source>
</evidence>
<dbReference type="EMBL" id="DXIQ01000079">
    <property type="protein sequence ID" value="HIV39658.1"/>
    <property type="molecule type" value="Genomic_DNA"/>
</dbReference>
<dbReference type="Gene3D" id="3.40.449.10">
    <property type="entry name" value="Phosphoenolpyruvate Carboxykinase, domain 1"/>
    <property type="match status" value="1"/>
</dbReference>
<dbReference type="AlphaFoldDB" id="A0A9D1TFY8"/>
<dbReference type="EC" id="4.1.1.49" evidence="3"/>
<feature type="non-terminal residue" evidence="3">
    <location>
        <position position="117"/>
    </location>
</feature>
<dbReference type="PANTHER" id="PTHR30031:SF0">
    <property type="entry name" value="PHOSPHOENOLPYRUVATE CARBOXYKINASE (ATP)"/>
    <property type="match status" value="1"/>
</dbReference>
<proteinExistence type="predicted"/>
<dbReference type="InterPro" id="IPR008210">
    <property type="entry name" value="PEP_carboxykinase_N"/>
</dbReference>
<comment type="caution">
    <text evidence="3">The sequence shown here is derived from an EMBL/GenBank/DDBJ whole genome shotgun (WGS) entry which is preliminary data.</text>
</comment>
<dbReference type="GO" id="GO:0004612">
    <property type="term" value="F:phosphoenolpyruvate carboxykinase (ATP) activity"/>
    <property type="evidence" value="ECO:0007669"/>
    <property type="project" value="UniProtKB-EC"/>
</dbReference>
<dbReference type="GO" id="GO:0005829">
    <property type="term" value="C:cytosol"/>
    <property type="evidence" value="ECO:0007669"/>
    <property type="project" value="TreeGrafter"/>
</dbReference>
<reference evidence="3" key="1">
    <citation type="journal article" date="2021" name="PeerJ">
        <title>Extensive microbial diversity within the chicken gut microbiome revealed by metagenomics and culture.</title>
        <authorList>
            <person name="Gilroy R."/>
            <person name="Ravi A."/>
            <person name="Getino M."/>
            <person name="Pursley I."/>
            <person name="Horton D.L."/>
            <person name="Alikhan N.F."/>
            <person name="Baker D."/>
            <person name="Gharbi K."/>
            <person name="Hall N."/>
            <person name="Watson M."/>
            <person name="Adriaenssens E.M."/>
            <person name="Foster-Nyarko E."/>
            <person name="Jarju S."/>
            <person name="Secka A."/>
            <person name="Antonio M."/>
            <person name="Oren A."/>
            <person name="Chaudhuri R.R."/>
            <person name="La Ragione R."/>
            <person name="Hildebrand F."/>
            <person name="Pallen M.J."/>
        </authorList>
    </citation>
    <scope>NUCLEOTIDE SEQUENCE</scope>
    <source>
        <strain evidence="3">CHK195-9823</strain>
    </source>
</reference>
<dbReference type="Pfam" id="PF01293">
    <property type="entry name" value="PEPCK_ATP"/>
    <property type="match status" value="1"/>
</dbReference>
<organism evidence="3 4">
    <name type="scientific">Candidatus Blautia stercorigallinarum</name>
    <dbReference type="NCBI Taxonomy" id="2838501"/>
    <lineage>
        <taxon>Bacteria</taxon>
        <taxon>Bacillati</taxon>
        <taxon>Bacillota</taxon>
        <taxon>Clostridia</taxon>
        <taxon>Lachnospirales</taxon>
        <taxon>Lachnospiraceae</taxon>
        <taxon>Blautia</taxon>
    </lineage>
</organism>
<evidence type="ECO:0000313" key="3">
    <source>
        <dbReference type="EMBL" id="HIV39658.1"/>
    </source>
</evidence>
<dbReference type="PANTHER" id="PTHR30031">
    <property type="entry name" value="PHOSPHOENOLPYRUVATE CARBOXYKINASE ATP"/>
    <property type="match status" value="1"/>
</dbReference>
<gene>
    <name evidence="3" type="ORF">H9747_11810</name>
</gene>
<dbReference type="GO" id="GO:0005524">
    <property type="term" value="F:ATP binding"/>
    <property type="evidence" value="ECO:0007669"/>
    <property type="project" value="InterPro"/>
</dbReference>
<evidence type="ECO:0000313" key="4">
    <source>
        <dbReference type="Proteomes" id="UP000886814"/>
    </source>
</evidence>
<dbReference type="GO" id="GO:0006094">
    <property type="term" value="P:gluconeogenesis"/>
    <property type="evidence" value="ECO:0007669"/>
    <property type="project" value="UniProtKB-KW"/>
</dbReference>
<reference evidence="3" key="2">
    <citation type="submission" date="2021-04" db="EMBL/GenBank/DDBJ databases">
        <authorList>
            <person name="Gilroy R."/>
        </authorList>
    </citation>
    <scope>NUCLEOTIDE SEQUENCE</scope>
    <source>
        <strain evidence="3">CHK195-9823</strain>
    </source>
</reference>
<evidence type="ECO:0000256" key="2">
    <source>
        <dbReference type="ARBA" id="ARBA00022793"/>
    </source>
</evidence>
<accession>A0A9D1TFY8</accession>
<keyword evidence="2" id="KW-0210">Decarboxylase</keyword>
<dbReference type="SUPFAM" id="SSF68923">
    <property type="entry name" value="PEP carboxykinase N-terminal domain"/>
    <property type="match status" value="1"/>
</dbReference>
<name>A0A9D1TFY8_9FIRM</name>
<keyword evidence="3" id="KW-0456">Lyase</keyword>
<protein>
    <submittedName>
        <fullName evidence="3">Phosphoenolpyruvate carboxykinase (ATP)</fullName>
        <ecNumber evidence="3">4.1.1.49</ecNumber>
    </submittedName>
</protein>